<dbReference type="SUPFAM" id="SSF144284">
    <property type="entry name" value="Sec2 N-terminal region"/>
    <property type="match status" value="1"/>
</dbReference>
<reference evidence="4 5" key="1">
    <citation type="journal article" date="2010" name="Proc. Natl. Acad. Sci. U.S.A.">
        <title>Insights into evolution of multicellular fungi from the assembled chromosomes of the mushroom Coprinopsis cinerea (Coprinus cinereus).</title>
        <authorList>
            <person name="Stajich J.E."/>
            <person name="Wilke S.K."/>
            <person name="Ahren D."/>
            <person name="Au C.H."/>
            <person name="Birren B.W."/>
            <person name="Borodovsky M."/>
            <person name="Burns C."/>
            <person name="Canback B."/>
            <person name="Casselton L.A."/>
            <person name="Cheng C.K."/>
            <person name="Deng J."/>
            <person name="Dietrich F.S."/>
            <person name="Fargo D.C."/>
            <person name="Farman M.L."/>
            <person name="Gathman A.C."/>
            <person name="Goldberg J."/>
            <person name="Guigo R."/>
            <person name="Hoegger P.J."/>
            <person name="Hooker J.B."/>
            <person name="Huggins A."/>
            <person name="James T.Y."/>
            <person name="Kamada T."/>
            <person name="Kilaru S."/>
            <person name="Kodira C."/>
            <person name="Kues U."/>
            <person name="Kupfer D."/>
            <person name="Kwan H.S."/>
            <person name="Lomsadze A."/>
            <person name="Li W."/>
            <person name="Lilly W.W."/>
            <person name="Ma L.J."/>
            <person name="Mackey A.J."/>
            <person name="Manning G."/>
            <person name="Martin F."/>
            <person name="Muraguchi H."/>
            <person name="Natvig D.O."/>
            <person name="Palmerini H."/>
            <person name="Ramesh M.A."/>
            <person name="Rehmeyer C.J."/>
            <person name="Roe B.A."/>
            <person name="Shenoy N."/>
            <person name="Stanke M."/>
            <person name="Ter-Hovhannisyan V."/>
            <person name="Tunlid A."/>
            <person name="Velagapudi R."/>
            <person name="Vision T.J."/>
            <person name="Zeng Q."/>
            <person name="Zolan M.E."/>
            <person name="Pukkila P.J."/>
        </authorList>
    </citation>
    <scope>NUCLEOTIDE SEQUENCE [LARGE SCALE GENOMIC DNA]</scope>
    <source>
        <strain evidence="5">Okayama-7 / 130 / ATCC MYA-4618 / FGSC 9003</strain>
    </source>
</reference>
<dbReference type="GeneID" id="6007383"/>
<dbReference type="AlphaFoldDB" id="A8N7X4"/>
<dbReference type="PANTHER" id="PTHR14430">
    <property type="entry name" value="RABIN3-RELATED"/>
    <property type="match status" value="1"/>
</dbReference>
<dbReference type="HOGENOM" id="CLU_040679_1_0_1"/>
<feature type="compositionally biased region" description="Polar residues" evidence="2">
    <location>
        <begin position="386"/>
        <end position="398"/>
    </location>
</feature>
<feature type="compositionally biased region" description="Polar residues" evidence="2">
    <location>
        <begin position="415"/>
        <end position="434"/>
    </location>
</feature>
<feature type="compositionally biased region" description="Pro residues" evidence="2">
    <location>
        <begin position="370"/>
        <end position="385"/>
    </location>
</feature>
<dbReference type="Pfam" id="PF06428">
    <property type="entry name" value="Sec2p"/>
    <property type="match status" value="1"/>
</dbReference>
<feature type="compositionally biased region" description="Low complexity" evidence="2">
    <location>
        <begin position="1"/>
        <end position="21"/>
    </location>
</feature>
<feature type="compositionally biased region" description="Low complexity" evidence="2">
    <location>
        <begin position="360"/>
        <end position="369"/>
    </location>
</feature>
<dbReference type="eggNOG" id="ENOG502SCHV">
    <property type="taxonomic scope" value="Eukaryota"/>
</dbReference>
<feature type="region of interest" description="Disordered" evidence="2">
    <location>
        <begin position="133"/>
        <end position="210"/>
    </location>
</feature>
<evidence type="ECO:0000256" key="1">
    <source>
        <dbReference type="ARBA" id="ARBA00023054"/>
    </source>
</evidence>
<dbReference type="InParanoid" id="A8N7X4"/>
<feature type="region of interest" description="Disordered" evidence="2">
    <location>
        <begin position="274"/>
        <end position="485"/>
    </location>
</feature>
<dbReference type="EMBL" id="AACS02000003">
    <property type="protein sequence ID" value="EAU90994.2"/>
    <property type="molecule type" value="Genomic_DNA"/>
</dbReference>
<organism evidence="4 5">
    <name type="scientific">Coprinopsis cinerea (strain Okayama-7 / 130 / ATCC MYA-4618 / FGSC 9003)</name>
    <name type="common">Inky cap fungus</name>
    <name type="synonym">Hormographiella aspergillata</name>
    <dbReference type="NCBI Taxonomy" id="240176"/>
    <lineage>
        <taxon>Eukaryota</taxon>
        <taxon>Fungi</taxon>
        <taxon>Dikarya</taxon>
        <taxon>Basidiomycota</taxon>
        <taxon>Agaricomycotina</taxon>
        <taxon>Agaricomycetes</taxon>
        <taxon>Agaricomycetidae</taxon>
        <taxon>Agaricales</taxon>
        <taxon>Agaricineae</taxon>
        <taxon>Psathyrellaceae</taxon>
        <taxon>Coprinopsis</taxon>
    </lineage>
</organism>
<name>A8N7X4_COPC7</name>
<dbReference type="KEGG" id="cci:CC1G_02381"/>
<dbReference type="RefSeq" id="XP_001830930.2">
    <property type="nucleotide sequence ID" value="XM_001830878.2"/>
</dbReference>
<feature type="compositionally biased region" description="Low complexity" evidence="2">
    <location>
        <begin position="325"/>
        <end position="350"/>
    </location>
</feature>
<feature type="region of interest" description="Disordered" evidence="2">
    <location>
        <begin position="1"/>
        <end position="38"/>
    </location>
</feature>
<dbReference type="OrthoDB" id="5560525at2759"/>
<dbReference type="GO" id="GO:0051286">
    <property type="term" value="C:cell tip"/>
    <property type="evidence" value="ECO:0007669"/>
    <property type="project" value="TreeGrafter"/>
</dbReference>
<dbReference type="PANTHER" id="PTHR14430:SF0">
    <property type="entry name" value="SEC2P DOMAIN-CONTAINING PROTEIN"/>
    <property type="match status" value="1"/>
</dbReference>
<accession>A8N7X4</accession>
<sequence>MYHFPSTGASGLSSSSSSHGSSKSDSKHTSLNATQSKSASNPLFLKIEEELHDARRVRQHGQEDDLRMALDMVISRVCELSNSLSEAYKAQAELEVQLNVAKSNLQLVIMNNEMLEEALKKNNAAARDLGWRRSGRDSVSSNNGDPRGSLERSQSVDYPPDSPASAGSESRFFKFRFSGNSGHSSTRPNSRPGTPNLSGPSNLTSPSMPSLTTVNHAKEIEELTAELEKERAAKKKIVQEKAALEDELESLSQALFEEANKMVAQERMKLAETEEELKETRKEKEALQSALRLLDDQTRRRNDGHLRTSSSEFSLVDPTDHEGDSSSASGSSPSPSHHPSNSRTHSRSSSQIGVKSIPASPITLSGSSLPPLPPSPFPDGNPPQRPTTTSDDLTSSVRGLSLEAPSLDDGEEESQPTPRNQPSTATLPNSDTFPSSSSSSTVGDRILSSMMLEGMDGSSPWADVPSSATTTSAPSSTELASSLSESAASAAVSGASRKLSMGSGGIGSSVSMYAAYADMR</sequence>
<comment type="caution">
    <text evidence="4">The sequence shown here is derived from an EMBL/GenBank/DDBJ whole genome shotgun (WGS) entry which is preliminary data.</text>
</comment>
<proteinExistence type="predicted"/>
<dbReference type="GO" id="GO:0006887">
    <property type="term" value="P:exocytosis"/>
    <property type="evidence" value="ECO:0007669"/>
    <property type="project" value="TreeGrafter"/>
</dbReference>
<dbReference type="GO" id="GO:0070319">
    <property type="term" value="C:Golgi to plasma membrane transport vesicle"/>
    <property type="evidence" value="ECO:0007669"/>
    <property type="project" value="TreeGrafter"/>
</dbReference>
<feature type="compositionally biased region" description="Polar residues" evidence="2">
    <location>
        <begin position="178"/>
        <end position="210"/>
    </location>
</feature>
<dbReference type="Proteomes" id="UP000001861">
    <property type="component" value="Unassembled WGS sequence"/>
</dbReference>
<evidence type="ECO:0000256" key="2">
    <source>
        <dbReference type="SAM" id="MobiDB-lite"/>
    </source>
</evidence>
<evidence type="ECO:0000259" key="3">
    <source>
        <dbReference type="Pfam" id="PF06428"/>
    </source>
</evidence>
<protein>
    <recommendedName>
        <fullName evidence="3">GDP/GTP exchange factor Sec2 N-terminal domain-containing protein</fullName>
    </recommendedName>
</protein>
<dbReference type="VEuPathDB" id="FungiDB:CC1G_02381"/>
<dbReference type="GO" id="GO:0005085">
    <property type="term" value="F:guanyl-nucleotide exchange factor activity"/>
    <property type="evidence" value="ECO:0007669"/>
    <property type="project" value="InterPro"/>
</dbReference>
<dbReference type="Gene3D" id="6.10.140.910">
    <property type="match status" value="1"/>
</dbReference>
<feature type="compositionally biased region" description="Basic and acidic residues" evidence="2">
    <location>
        <begin position="293"/>
        <end position="306"/>
    </location>
</feature>
<feature type="domain" description="GDP/GTP exchange factor Sec2 N-terminal" evidence="3">
    <location>
        <begin position="215"/>
        <end position="295"/>
    </location>
</feature>
<evidence type="ECO:0000313" key="4">
    <source>
        <dbReference type="EMBL" id="EAU90994.2"/>
    </source>
</evidence>
<dbReference type="InterPro" id="IPR009449">
    <property type="entry name" value="Sec2_N"/>
</dbReference>
<gene>
    <name evidence="4" type="ORF">CC1G_02381</name>
</gene>
<dbReference type="InterPro" id="IPR040351">
    <property type="entry name" value="RAB3IL/RAB3IP/Sec2"/>
</dbReference>
<keyword evidence="5" id="KW-1185">Reference proteome</keyword>
<dbReference type="OMA" id="VGWRRMS"/>
<feature type="compositionally biased region" description="Basic and acidic residues" evidence="2">
    <location>
        <begin position="274"/>
        <end position="286"/>
    </location>
</feature>
<evidence type="ECO:0000313" key="5">
    <source>
        <dbReference type="Proteomes" id="UP000001861"/>
    </source>
</evidence>
<feature type="compositionally biased region" description="Low complexity" evidence="2">
    <location>
        <begin position="464"/>
        <end position="485"/>
    </location>
</feature>
<keyword evidence="1" id="KW-0175">Coiled coil</keyword>